<dbReference type="Proteomes" id="UP000831701">
    <property type="component" value="Chromosome 13"/>
</dbReference>
<evidence type="ECO:0000313" key="1">
    <source>
        <dbReference type="EMBL" id="KAI3364387.1"/>
    </source>
</evidence>
<accession>A0ACB8WAT9</accession>
<name>A0ACB8WAT9_9TELE</name>
<evidence type="ECO:0000313" key="2">
    <source>
        <dbReference type="Proteomes" id="UP000831701"/>
    </source>
</evidence>
<comment type="caution">
    <text evidence="1">The sequence shown here is derived from an EMBL/GenBank/DDBJ whole genome shotgun (WGS) entry which is preliminary data.</text>
</comment>
<reference evidence="1" key="1">
    <citation type="submission" date="2022-04" db="EMBL/GenBank/DDBJ databases">
        <title>Jade perch genome.</title>
        <authorList>
            <person name="Chao B."/>
        </authorList>
    </citation>
    <scope>NUCLEOTIDE SEQUENCE</scope>
    <source>
        <strain evidence="1">CB-2022</strain>
    </source>
</reference>
<organism evidence="1 2">
    <name type="scientific">Scortum barcoo</name>
    <name type="common">barcoo grunter</name>
    <dbReference type="NCBI Taxonomy" id="214431"/>
    <lineage>
        <taxon>Eukaryota</taxon>
        <taxon>Metazoa</taxon>
        <taxon>Chordata</taxon>
        <taxon>Craniata</taxon>
        <taxon>Vertebrata</taxon>
        <taxon>Euteleostomi</taxon>
        <taxon>Actinopterygii</taxon>
        <taxon>Neopterygii</taxon>
        <taxon>Teleostei</taxon>
        <taxon>Neoteleostei</taxon>
        <taxon>Acanthomorphata</taxon>
        <taxon>Eupercaria</taxon>
        <taxon>Centrarchiformes</taxon>
        <taxon>Terapontoidei</taxon>
        <taxon>Terapontidae</taxon>
        <taxon>Scortum</taxon>
    </lineage>
</organism>
<keyword evidence="2" id="KW-1185">Reference proteome</keyword>
<proteinExistence type="predicted"/>
<protein>
    <submittedName>
        <fullName evidence="1">Uncharacterized protein</fullName>
    </submittedName>
</protein>
<gene>
    <name evidence="1" type="ORF">L3Q82_011187</name>
</gene>
<dbReference type="EMBL" id="CM041543">
    <property type="protein sequence ID" value="KAI3364387.1"/>
    <property type="molecule type" value="Genomic_DNA"/>
</dbReference>
<sequence length="311" mass="34595">MEVGGDSASGVANCRVVVPLFKKGDRRVCSNYRGDHTSQPPREGLHARVLERRIRPIVDPRFQDSGGTMRFSSRSWNSWTSSIPSTGCWRVYGSLPNQSTCVLCGSGEGIRPCPSWYSVGSAPLDQDLQHVLGRFAAECEAAGMRISTSKSEAMVLDRKRVACPLQVSGEVLPQVEEFKYLGVLFTSEGKMEREIDRRIGAASAVMRSVYRTVVVKKELSQKKEGSRFTMSIYVPTLTYGHELWGGVPGMSHREEASGRRPRTRWRDYVSRLAWERLGIPPEELEEVSGVREVWASLLRLLPPRPGPGPSG</sequence>